<gene>
    <name evidence="1" type="ORF">RRG08_044141</name>
</gene>
<dbReference type="EMBL" id="JAWDGP010004466">
    <property type="protein sequence ID" value="KAK3764215.1"/>
    <property type="molecule type" value="Genomic_DNA"/>
</dbReference>
<comment type="caution">
    <text evidence="1">The sequence shown here is derived from an EMBL/GenBank/DDBJ whole genome shotgun (WGS) entry which is preliminary data.</text>
</comment>
<proteinExistence type="predicted"/>
<evidence type="ECO:0000313" key="2">
    <source>
        <dbReference type="Proteomes" id="UP001283361"/>
    </source>
</evidence>
<keyword evidence="2" id="KW-1185">Reference proteome</keyword>
<name>A0AAE0Z7R7_9GAST</name>
<dbReference type="AlphaFoldDB" id="A0AAE0Z7R7"/>
<evidence type="ECO:0000313" key="1">
    <source>
        <dbReference type="EMBL" id="KAK3764215.1"/>
    </source>
</evidence>
<organism evidence="1 2">
    <name type="scientific">Elysia crispata</name>
    <name type="common">lettuce slug</name>
    <dbReference type="NCBI Taxonomy" id="231223"/>
    <lineage>
        <taxon>Eukaryota</taxon>
        <taxon>Metazoa</taxon>
        <taxon>Spiralia</taxon>
        <taxon>Lophotrochozoa</taxon>
        <taxon>Mollusca</taxon>
        <taxon>Gastropoda</taxon>
        <taxon>Heterobranchia</taxon>
        <taxon>Euthyneura</taxon>
        <taxon>Panpulmonata</taxon>
        <taxon>Sacoglossa</taxon>
        <taxon>Placobranchoidea</taxon>
        <taxon>Plakobranchidae</taxon>
        <taxon>Elysia</taxon>
    </lineage>
</organism>
<sequence length="84" mass="9685">MVPYCYYCCEKSSSLAFIERHVTDTLMPAIDDRQKREFPPFLPGMHCGIRHVLIYPTATSFPARSPKCSRCDIEIERLARAIFS</sequence>
<protein>
    <submittedName>
        <fullName evidence="1">Uncharacterized protein</fullName>
    </submittedName>
</protein>
<accession>A0AAE0Z7R7</accession>
<reference evidence="1" key="1">
    <citation type="journal article" date="2023" name="G3 (Bethesda)">
        <title>A reference genome for the long-term kleptoplast-retaining sea slug Elysia crispata morphotype clarki.</title>
        <authorList>
            <person name="Eastman K.E."/>
            <person name="Pendleton A.L."/>
            <person name="Shaikh M.A."/>
            <person name="Suttiyut T."/>
            <person name="Ogas R."/>
            <person name="Tomko P."/>
            <person name="Gavelis G."/>
            <person name="Widhalm J.R."/>
            <person name="Wisecaver J.H."/>
        </authorList>
    </citation>
    <scope>NUCLEOTIDE SEQUENCE</scope>
    <source>
        <strain evidence="1">ECLA1</strain>
    </source>
</reference>
<dbReference type="Proteomes" id="UP001283361">
    <property type="component" value="Unassembled WGS sequence"/>
</dbReference>